<sequence>MTKLLDRTQILCSYREWRNTRTLRRLREKGRLWPGRRRPSARLSGFFSYPSQQYRTCHGIYLLSRYTIQIVASGSYSRLRRDTGSAVHVNRFKGAA</sequence>
<organism evidence="1 2">
    <name type="scientific">Pseudovirgaria hyperparasitica</name>
    <dbReference type="NCBI Taxonomy" id="470096"/>
    <lineage>
        <taxon>Eukaryota</taxon>
        <taxon>Fungi</taxon>
        <taxon>Dikarya</taxon>
        <taxon>Ascomycota</taxon>
        <taxon>Pezizomycotina</taxon>
        <taxon>Dothideomycetes</taxon>
        <taxon>Dothideomycetes incertae sedis</taxon>
        <taxon>Acrospermales</taxon>
        <taxon>Acrospermaceae</taxon>
        <taxon>Pseudovirgaria</taxon>
    </lineage>
</organism>
<dbReference type="GeneID" id="54481912"/>
<proteinExistence type="predicted"/>
<protein>
    <submittedName>
        <fullName evidence="1">Uncharacterized protein</fullName>
    </submittedName>
</protein>
<dbReference type="EMBL" id="ML996570">
    <property type="protein sequence ID" value="KAF2759079.1"/>
    <property type="molecule type" value="Genomic_DNA"/>
</dbReference>
<gene>
    <name evidence="1" type="ORF">EJ05DRAFT_332076</name>
</gene>
<accession>A0A6A6WA82</accession>
<dbReference type="AlphaFoldDB" id="A0A6A6WA82"/>
<evidence type="ECO:0000313" key="1">
    <source>
        <dbReference type="EMBL" id="KAF2759079.1"/>
    </source>
</evidence>
<reference evidence="1" key="1">
    <citation type="journal article" date="2020" name="Stud. Mycol.">
        <title>101 Dothideomycetes genomes: a test case for predicting lifestyles and emergence of pathogens.</title>
        <authorList>
            <person name="Haridas S."/>
            <person name="Albert R."/>
            <person name="Binder M."/>
            <person name="Bloem J."/>
            <person name="Labutti K."/>
            <person name="Salamov A."/>
            <person name="Andreopoulos B."/>
            <person name="Baker S."/>
            <person name="Barry K."/>
            <person name="Bills G."/>
            <person name="Bluhm B."/>
            <person name="Cannon C."/>
            <person name="Castanera R."/>
            <person name="Culley D."/>
            <person name="Daum C."/>
            <person name="Ezra D."/>
            <person name="Gonzalez J."/>
            <person name="Henrissat B."/>
            <person name="Kuo A."/>
            <person name="Liang C."/>
            <person name="Lipzen A."/>
            <person name="Lutzoni F."/>
            <person name="Magnuson J."/>
            <person name="Mondo S."/>
            <person name="Nolan M."/>
            <person name="Ohm R."/>
            <person name="Pangilinan J."/>
            <person name="Park H.-J."/>
            <person name="Ramirez L."/>
            <person name="Alfaro M."/>
            <person name="Sun H."/>
            <person name="Tritt A."/>
            <person name="Yoshinaga Y."/>
            <person name="Zwiers L.-H."/>
            <person name="Turgeon B."/>
            <person name="Goodwin S."/>
            <person name="Spatafora J."/>
            <person name="Crous P."/>
            <person name="Grigoriev I."/>
        </authorList>
    </citation>
    <scope>NUCLEOTIDE SEQUENCE</scope>
    <source>
        <strain evidence="1">CBS 121739</strain>
    </source>
</reference>
<evidence type="ECO:0000313" key="2">
    <source>
        <dbReference type="Proteomes" id="UP000799437"/>
    </source>
</evidence>
<dbReference type="Proteomes" id="UP000799437">
    <property type="component" value="Unassembled WGS sequence"/>
</dbReference>
<name>A0A6A6WA82_9PEZI</name>
<dbReference type="RefSeq" id="XP_033601530.1">
    <property type="nucleotide sequence ID" value="XM_033740858.1"/>
</dbReference>
<keyword evidence="2" id="KW-1185">Reference proteome</keyword>